<proteinExistence type="predicted"/>
<evidence type="ECO:0000313" key="2">
    <source>
        <dbReference type="EMBL" id="KAI1235786.1"/>
    </source>
</evidence>
<reference evidence="2 3" key="2">
    <citation type="journal article" date="2021" name="J. Hered.">
        <title>Feather Gene Expression Elucidates the Developmental Basis of Plumage Iridescence in African Starlings.</title>
        <authorList>
            <person name="Rubenstein D.R."/>
            <person name="Corvelo A."/>
            <person name="MacManes M.D."/>
            <person name="Maia R."/>
            <person name="Narzisi G."/>
            <person name="Rousaki A."/>
            <person name="Vandenabeele P."/>
            <person name="Shawkey M.D."/>
            <person name="Solomon J."/>
        </authorList>
    </citation>
    <scope>NUCLEOTIDE SEQUENCE [LARGE SCALE GENOMIC DNA]</scope>
    <source>
        <strain evidence="2">SS15</strain>
    </source>
</reference>
<feature type="non-terminal residue" evidence="1">
    <location>
        <position position="1"/>
    </location>
</feature>
<sequence length="112" mass="12471">PHRAPHAPGCLYSNRVPAGLGPHPLERAARGALWSRSLRRCHHHRPAVGRHCLPSVHLRAGARGHHAPAPAGRWGRLAGAWSYWCHCHRLPPGYVRARSFGRHHTEKVLSLL</sequence>
<dbReference type="EMBL" id="JADDUC010000311">
    <property type="protein sequence ID" value="KAG0114357.1"/>
    <property type="molecule type" value="Genomic_DNA"/>
</dbReference>
<dbReference type="Proteomes" id="UP000618051">
    <property type="component" value="Unassembled WGS sequence"/>
</dbReference>
<comment type="caution">
    <text evidence="1">The sequence shown here is derived from an EMBL/GenBank/DDBJ whole genome shotgun (WGS) entry which is preliminary data.</text>
</comment>
<organism evidence="1">
    <name type="scientific">Lamprotornis superbus</name>
    <dbReference type="NCBI Taxonomy" id="245042"/>
    <lineage>
        <taxon>Eukaryota</taxon>
        <taxon>Metazoa</taxon>
        <taxon>Chordata</taxon>
        <taxon>Craniata</taxon>
        <taxon>Vertebrata</taxon>
        <taxon>Euteleostomi</taxon>
        <taxon>Archelosauria</taxon>
        <taxon>Archosauria</taxon>
        <taxon>Dinosauria</taxon>
        <taxon>Saurischia</taxon>
        <taxon>Theropoda</taxon>
        <taxon>Coelurosauria</taxon>
        <taxon>Aves</taxon>
        <taxon>Neognathae</taxon>
        <taxon>Neoaves</taxon>
        <taxon>Telluraves</taxon>
        <taxon>Australaves</taxon>
        <taxon>Passeriformes</taxon>
        <taxon>Sturnidae</taxon>
        <taxon>Lamprotornis</taxon>
    </lineage>
</organism>
<keyword evidence="3" id="KW-1185">Reference proteome</keyword>
<dbReference type="OrthoDB" id="10451673at2759"/>
<evidence type="ECO:0000313" key="3">
    <source>
        <dbReference type="Proteomes" id="UP000618051"/>
    </source>
</evidence>
<gene>
    <name evidence="2" type="ORF">IHE44_0001872</name>
    <name evidence="1" type="ORF">IHE44_008296</name>
</gene>
<dbReference type="AlphaFoldDB" id="A0A835NFA3"/>
<name>A0A835NFA3_9PASS</name>
<reference evidence="2" key="3">
    <citation type="submission" date="2022-01" db="EMBL/GenBank/DDBJ databases">
        <authorList>
            <person name="Rubenstein D.R."/>
        </authorList>
    </citation>
    <scope>NUCLEOTIDE SEQUENCE</scope>
    <source>
        <strain evidence="2">SS15</strain>
        <tissue evidence="2">Liver</tissue>
    </source>
</reference>
<reference evidence="1" key="1">
    <citation type="submission" date="2020-10" db="EMBL/GenBank/DDBJ databases">
        <title>Feather gene expression reveals the developmental basis of iridescence in African starlings.</title>
        <authorList>
            <person name="Rubenstein D.R."/>
        </authorList>
    </citation>
    <scope>NUCLEOTIDE SEQUENCE</scope>
    <source>
        <strain evidence="1">SS15</strain>
        <tissue evidence="1">Liver</tissue>
    </source>
</reference>
<dbReference type="EMBL" id="JADDUC020000011">
    <property type="protein sequence ID" value="KAI1235786.1"/>
    <property type="molecule type" value="Genomic_DNA"/>
</dbReference>
<feature type="non-terminal residue" evidence="1">
    <location>
        <position position="112"/>
    </location>
</feature>
<evidence type="ECO:0000313" key="1">
    <source>
        <dbReference type="EMBL" id="KAG0114357.1"/>
    </source>
</evidence>
<accession>A0A835NFA3</accession>
<protein>
    <submittedName>
        <fullName evidence="1">Uncharacterized protein</fullName>
    </submittedName>
</protein>